<dbReference type="InterPro" id="IPR002563">
    <property type="entry name" value="Flavin_Rdtase-like_dom"/>
</dbReference>
<dbReference type="AlphaFoldDB" id="A0A7X5HUX8"/>
<dbReference type="SUPFAM" id="SSF50475">
    <property type="entry name" value="FMN-binding split barrel"/>
    <property type="match status" value="1"/>
</dbReference>
<comment type="caution">
    <text evidence="3">The sequence shown here is derived from an EMBL/GenBank/DDBJ whole genome shotgun (WGS) entry which is preliminary data.</text>
</comment>
<dbReference type="InterPro" id="IPR012349">
    <property type="entry name" value="Split_barrel_FMN-bd"/>
</dbReference>
<dbReference type="EMBL" id="JAAEEH010000010">
    <property type="protein sequence ID" value="NDL67104.1"/>
    <property type="molecule type" value="Genomic_DNA"/>
</dbReference>
<sequence length="170" mass="19561">MKKTFVNHLDHIRETEEQLAKGAFLTVQADGIPNTMTISWGSVGHMWNRPIFTVMVRPQRRTFELLEKAGHFTVSLPVGQGMEEALAYCGSNSGRDRNKFKECDLHLEEGEKVDSPVISNARLHYECQVVAKHPLTEEGLDPELVEKFYPRKDYHMMFYGKILSCYLLEE</sequence>
<dbReference type="Pfam" id="PF01613">
    <property type="entry name" value="Flavin_Reduct"/>
    <property type="match status" value="1"/>
</dbReference>
<reference evidence="3 4" key="1">
    <citation type="submission" date="2020-01" db="EMBL/GenBank/DDBJ databases">
        <title>Anaeroalcalibacter tamaniensis gen. nov., sp. nov., moderately halophilic strictly anaerobic fermenter bacterium from mud volcano of Taman peninsula.</title>
        <authorList>
            <person name="Frolova A."/>
            <person name="Merkel A.Y."/>
            <person name="Slobodkin A.I."/>
        </authorList>
    </citation>
    <scope>NUCLEOTIDE SEQUENCE [LARGE SCALE GENOMIC DNA]</scope>
    <source>
        <strain evidence="3 4">F-3ap</strain>
    </source>
</reference>
<dbReference type="GO" id="GO:0010181">
    <property type="term" value="F:FMN binding"/>
    <property type="evidence" value="ECO:0007669"/>
    <property type="project" value="InterPro"/>
</dbReference>
<keyword evidence="4" id="KW-1185">Reference proteome</keyword>
<gene>
    <name evidence="3" type="ORF">GXN74_04995</name>
</gene>
<organism evidence="3 4">
    <name type="scientific">Anaerotalea alkaliphila</name>
    <dbReference type="NCBI Taxonomy" id="2662126"/>
    <lineage>
        <taxon>Bacteria</taxon>
        <taxon>Bacillati</taxon>
        <taxon>Bacillota</taxon>
        <taxon>Clostridia</taxon>
        <taxon>Eubacteriales</taxon>
        <taxon>Anaerotalea</taxon>
    </lineage>
</organism>
<dbReference type="GO" id="GO:0016646">
    <property type="term" value="F:oxidoreductase activity, acting on the CH-NH group of donors, NAD or NADP as acceptor"/>
    <property type="evidence" value="ECO:0007669"/>
    <property type="project" value="UniProtKB-ARBA"/>
</dbReference>
<evidence type="ECO:0000259" key="2">
    <source>
        <dbReference type="Pfam" id="PF01613"/>
    </source>
</evidence>
<protein>
    <submittedName>
        <fullName evidence="3">Flavin reductase family protein</fullName>
    </submittedName>
</protein>
<evidence type="ECO:0000256" key="1">
    <source>
        <dbReference type="ARBA" id="ARBA00038054"/>
    </source>
</evidence>
<dbReference type="PANTHER" id="PTHR43567:SF5">
    <property type="entry name" value="HYPOTHETICAL CYTOSOLIC PROTEIN"/>
    <property type="match status" value="1"/>
</dbReference>
<comment type="similarity">
    <text evidence="1">Belongs to the flavoredoxin family.</text>
</comment>
<dbReference type="InterPro" id="IPR052174">
    <property type="entry name" value="Flavoredoxin"/>
</dbReference>
<evidence type="ECO:0000313" key="3">
    <source>
        <dbReference type="EMBL" id="NDL67104.1"/>
    </source>
</evidence>
<dbReference type="RefSeq" id="WP_162369833.1">
    <property type="nucleotide sequence ID" value="NZ_JAAEEH010000010.1"/>
</dbReference>
<name>A0A7X5HUX8_9FIRM</name>
<dbReference type="Gene3D" id="2.30.110.10">
    <property type="entry name" value="Electron Transport, Fmn-binding Protein, Chain A"/>
    <property type="match status" value="1"/>
</dbReference>
<accession>A0A7X5HUX8</accession>
<dbReference type="PANTHER" id="PTHR43567">
    <property type="entry name" value="FLAVOREDOXIN-RELATED-RELATED"/>
    <property type="match status" value="1"/>
</dbReference>
<dbReference type="Proteomes" id="UP000461585">
    <property type="component" value="Unassembled WGS sequence"/>
</dbReference>
<evidence type="ECO:0000313" key="4">
    <source>
        <dbReference type="Proteomes" id="UP000461585"/>
    </source>
</evidence>
<feature type="domain" description="Flavin reductase like" evidence="2">
    <location>
        <begin position="24"/>
        <end position="168"/>
    </location>
</feature>
<proteinExistence type="inferred from homology"/>